<gene>
    <name evidence="17 19" type="primary">SLC2A11</name>
</gene>
<feature type="transmembrane region" description="Helical" evidence="15">
    <location>
        <begin position="128"/>
        <end position="149"/>
    </location>
</feature>
<reference evidence="17 18" key="2">
    <citation type="journal article" date="2005" name="Nature">
        <title>Initial sequence of the chimpanzee genome and comparison with the human genome.</title>
        <authorList>
            <consortium name="Chimpanzee sequencing and analysis consortium"/>
        </authorList>
    </citation>
    <scope>NUCLEOTIDE SEQUENCE [LARGE SCALE GENOMIC DNA]</scope>
</reference>
<evidence type="ECO:0000256" key="10">
    <source>
        <dbReference type="ARBA" id="ARBA00022989"/>
    </source>
</evidence>
<dbReference type="OrthoDB" id="8120565at2759"/>
<evidence type="ECO:0000256" key="3">
    <source>
        <dbReference type="ARBA" id="ARBA00004651"/>
    </source>
</evidence>
<dbReference type="FunFam" id="1.20.1250.20:FF:001511">
    <property type="entry name" value="Solute carrier family 2, facilitated glucose transporter member 5"/>
    <property type="match status" value="1"/>
</dbReference>
<dbReference type="InterPro" id="IPR045263">
    <property type="entry name" value="GLUT"/>
</dbReference>
<keyword evidence="6" id="KW-0813">Transport</keyword>
<dbReference type="Pfam" id="PF00083">
    <property type="entry name" value="Sugar_tr"/>
    <property type="match status" value="1"/>
</dbReference>
<accession>A0A2I3S152</accession>
<evidence type="ECO:0000256" key="6">
    <source>
        <dbReference type="ARBA" id="ARBA00022448"/>
    </source>
</evidence>
<keyword evidence="18" id="KW-1185">Reference proteome</keyword>
<comment type="similarity">
    <text evidence="4">Belongs to the major facilitator superfamily. Sugar transporter (TC 2.A.1.1) family. Glucose transporter subfamily.</text>
</comment>
<evidence type="ECO:0000313" key="18">
    <source>
        <dbReference type="Proteomes" id="UP000002277"/>
    </source>
</evidence>
<feature type="transmembrane region" description="Helical" evidence="15">
    <location>
        <begin position="195"/>
        <end position="216"/>
    </location>
</feature>
<dbReference type="PANTHER" id="PTHR23503:SF22">
    <property type="entry name" value="SOLUTE CARRIER FAMILY 2, FACILITATED GLUCOSE TRANSPORTER MEMBER 11"/>
    <property type="match status" value="1"/>
</dbReference>
<dbReference type="Ensembl" id="ENSPTRT00000085806.1">
    <property type="protein sequence ID" value="ENSPTRP00000070719.1"/>
    <property type="gene ID" value="ENSPTRG00000014156.6"/>
</dbReference>
<keyword evidence="10 15" id="KW-1133">Transmembrane helix</keyword>
<evidence type="ECO:0000256" key="11">
    <source>
        <dbReference type="ARBA" id="ARBA00023136"/>
    </source>
</evidence>
<evidence type="ECO:0000313" key="17">
    <source>
        <dbReference type="Ensembl" id="ENSPTRP00000070719.1"/>
    </source>
</evidence>
<feature type="domain" description="Major facilitator superfamily (MFS) profile" evidence="16">
    <location>
        <begin position="24"/>
        <end position="469"/>
    </location>
</feature>
<reference evidence="17" key="3">
    <citation type="submission" date="2025-08" db="UniProtKB">
        <authorList>
            <consortium name="Ensembl"/>
        </authorList>
    </citation>
    <scope>IDENTIFICATION</scope>
</reference>
<feature type="transmembrane region" description="Helical" evidence="15">
    <location>
        <begin position="367"/>
        <end position="392"/>
    </location>
</feature>
<keyword evidence="9 15" id="KW-0812">Transmembrane</keyword>
<evidence type="ECO:0000256" key="7">
    <source>
        <dbReference type="ARBA" id="ARBA00022475"/>
    </source>
</evidence>
<evidence type="ECO:0000259" key="16">
    <source>
        <dbReference type="PROSITE" id="PS50850"/>
    </source>
</evidence>
<evidence type="ECO:0000256" key="2">
    <source>
        <dbReference type="ARBA" id="ARBA00004135"/>
    </source>
</evidence>
<proteinExistence type="inferred from homology"/>
<evidence type="ECO:0000256" key="1">
    <source>
        <dbReference type="ARBA" id="ARBA00000590"/>
    </source>
</evidence>
<dbReference type="GO" id="GO:0042383">
    <property type="term" value="C:sarcolemma"/>
    <property type="evidence" value="ECO:0007669"/>
    <property type="project" value="UniProtKB-SubCell"/>
</dbReference>
<reference evidence="17 18" key="1">
    <citation type="journal article" date="2004" name="Nature">
        <title>DNA sequence and comparative analysis of chimpanzee chromosome 22.</title>
        <authorList>
            <person name="Watanabe H."/>
            <person name="Fujiyama A."/>
            <person name="Hattori M."/>
            <person name="Taylor T.D."/>
            <person name="Toyoda A."/>
            <person name="Kuroki Y."/>
            <person name="Noguchi H."/>
            <person name="BenKahla A."/>
            <person name="Lehrach H."/>
            <person name="Sudbrak R."/>
            <person name="Kube M."/>
            <person name="Taenzer S."/>
            <person name="Galgoczy P."/>
            <person name="Platzer M."/>
            <person name="Scharfe M."/>
            <person name="Nordsiek G."/>
            <person name="Bloecker H."/>
            <person name="Hellmann I."/>
            <person name="Khaitovich P."/>
            <person name="Paabo S."/>
            <person name="Reinhardt R."/>
            <person name="Zheng H.-J."/>
            <person name="Zhang X.-L."/>
            <person name="Zhu G.-F."/>
            <person name="Wang B.-F."/>
            <person name="Fu G."/>
            <person name="Ren S.-X."/>
            <person name="Zhao G.-P."/>
            <person name="Chen Z."/>
            <person name="Lee Y.-S."/>
            <person name="Cheong J.-E."/>
            <person name="Choi S.-H."/>
            <person name="Wu K.-M."/>
            <person name="Liu T.-T."/>
            <person name="Hsiao K.-J."/>
            <person name="Tsai S.-F."/>
            <person name="Kim C.-G."/>
            <person name="Oota S."/>
            <person name="Kitano T."/>
            <person name="Kohara Y."/>
            <person name="Saitou N."/>
            <person name="Park H.-S."/>
            <person name="Wang S.-Y."/>
            <person name="Yaspo M.-L."/>
            <person name="Sakaki Y."/>
        </authorList>
    </citation>
    <scope>NUCLEOTIDE SEQUENCE [LARGE SCALE GENOMIC DNA]</scope>
</reference>
<dbReference type="AlphaFoldDB" id="A0A2I3S152"/>
<keyword evidence="7" id="KW-1003">Cell membrane</keyword>
<dbReference type="InterPro" id="IPR003663">
    <property type="entry name" value="Sugar/inositol_transpt"/>
</dbReference>
<name>A0A2I3S152_PANTR</name>
<evidence type="ECO:0000256" key="15">
    <source>
        <dbReference type="SAM" id="Phobius"/>
    </source>
</evidence>
<feature type="transmembrane region" description="Helical" evidence="15">
    <location>
        <begin position="19"/>
        <end position="37"/>
    </location>
</feature>
<comment type="catalytic activity">
    <reaction evidence="1">
        <text>D-fructose(out) = D-fructose(in)</text>
        <dbReference type="Rhea" id="RHEA:60372"/>
        <dbReference type="ChEBI" id="CHEBI:37721"/>
    </reaction>
</comment>
<dbReference type="InParanoid" id="A0A2I3S152"/>
<organism evidence="17 18">
    <name type="scientific">Pan troglodytes</name>
    <name type="common">Chimpanzee</name>
    <dbReference type="NCBI Taxonomy" id="9598"/>
    <lineage>
        <taxon>Eukaryota</taxon>
        <taxon>Metazoa</taxon>
        <taxon>Chordata</taxon>
        <taxon>Craniata</taxon>
        <taxon>Vertebrata</taxon>
        <taxon>Euteleostomi</taxon>
        <taxon>Mammalia</taxon>
        <taxon>Eutheria</taxon>
        <taxon>Euarchontoglires</taxon>
        <taxon>Primates</taxon>
        <taxon>Haplorrhini</taxon>
        <taxon>Catarrhini</taxon>
        <taxon>Hominidae</taxon>
        <taxon>Pan</taxon>
    </lineage>
</organism>
<evidence type="ECO:0000256" key="5">
    <source>
        <dbReference type="ARBA" id="ARBA00015973"/>
    </source>
</evidence>
<dbReference type="GeneTree" id="ENSGT00940000161061"/>
<evidence type="ECO:0000256" key="4">
    <source>
        <dbReference type="ARBA" id="ARBA00007004"/>
    </source>
</evidence>
<dbReference type="Bgee" id="ENSPTRG00000014156">
    <property type="expression patterns" value="Expressed in adult mammalian kidney and 21 other cell types or tissues"/>
</dbReference>
<dbReference type="EMBL" id="AACZ04005615">
    <property type="status" value="NOT_ANNOTATED_CDS"/>
    <property type="molecule type" value="Genomic_DNA"/>
</dbReference>
<feature type="transmembrane region" description="Helical" evidence="15">
    <location>
        <begin position="71"/>
        <end position="93"/>
    </location>
</feature>
<dbReference type="GO" id="GO:0005353">
    <property type="term" value="F:fructose transmembrane transporter activity"/>
    <property type="evidence" value="ECO:0007669"/>
    <property type="project" value="UniProtKB-ARBA"/>
</dbReference>
<dbReference type="PANTHER" id="PTHR23503">
    <property type="entry name" value="SOLUTE CARRIER FAMILY 2"/>
    <property type="match status" value="1"/>
</dbReference>
<dbReference type="PROSITE" id="PS00217">
    <property type="entry name" value="SUGAR_TRANSPORT_2"/>
    <property type="match status" value="1"/>
</dbReference>
<dbReference type="VGNC" id="VGNC:53405">
    <property type="gene designation" value="SLC2A11"/>
</dbReference>
<dbReference type="GO" id="GO:1990539">
    <property type="term" value="P:fructose import across plasma membrane"/>
    <property type="evidence" value="ECO:0007669"/>
    <property type="project" value="UniProtKB-ARBA"/>
</dbReference>
<dbReference type="InterPro" id="IPR036259">
    <property type="entry name" value="MFS_trans_sf"/>
</dbReference>
<evidence type="ECO:0000256" key="12">
    <source>
        <dbReference type="ARBA" id="ARBA00029961"/>
    </source>
</evidence>
<dbReference type="Proteomes" id="UP000002277">
    <property type="component" value="Chromosome 22"/>
</dbReference>
<evidence type="ECO:0000256" key="13">
    <source>
        <dbReference type="ARBA" id="ARBA00031099"/>
    </source>
</evidence>
<keyword evidence="11 15" id="KW-0472">Membrane</keyword>
<feature type="region of interest" description="Disordered" evidence="14">
    <location>
        <begin position="467"/>
        <end position="504"/>
    </location>
</feature>
<dbReference type="FunCoup" id="A0A2I3S152">
    <property type="interactions" value="364"/>
</dbReference>
<dbReference type="InterPro" id="IPR020846">
    <property type="entry name" value="MFS_dom"/>
</dbReference>
<dbReference type="PROSITE" id="PS50850">
    <property type="entry name" value="MFS"/>
    <property type="match status" value="1"/>
</dbReference>
<evidence type="ECO:0000256" key="8">
    <source>
        <dbReference type="ARBA" id="ARBA00022597"/>
    </source>
</evidence>
<protein>
    <recommendedName>
        <fullName evidence="5">Solute carrier family 2, facilitated glucose transporter member 5</fullName>
    </recommendedName>
    <alternativeName>
        <fullName evidence="13">Fructose transporter</fullName>
    </alternativeName>
    <alternativeName>
        <fullName evidence="12">Glucose transporter type 5, small intestine</fullName>
    </alternativeName>
</protein>
<keyword evidence="8" id="KW-0762">Sugar transport</keyword>
<evidence type="ECO:0000256" key="9">
    <source>
        <dbReference type="ARBA" id="ARBA00022692"/>
    </source>
</evidence>
<dbReference type="InterPro" id="IPR005828">
    <property type="entry name" value="MFS_sugar_transport-like"/>
</dbReference>
<feature type="transmembrane region" description="Helical" evidence="15">
    <location>
        <begin position="161"/>
        <end position="183"/>
    </location>
</feature>
<feature type="transmembrane region" description="Helical" evidence="15">
    <location>
        <begin position="105"/>
        <end position="122"/>
    </location>
</feature>
<dbReference type="SUPFAM" id="SSF103473">
    <property type="entry name" value="MFS general substrate transporter"/>
    <property type="match status" value="1"/>
</dbReference>
<dbReference type="PRINTS" id="PR00171">
    <property type="entry name" value="SUGRTRNSPORT"/>
</dbReference>
<reference evidence="17" key="4">
    <citation type="submission" date="2025-09" db="UniProtKB">
        <authorList>
            <consortium name="Ensembl"/>
        </authorList>
    </citation>
    <scope>IDENTIFICATION</scope>
</reference>
<dbReference type="Gene3D" id="1.20.1250.20">
    <property type="entry name" value="MFS general substrate transporter like domains"/>
    <property type="match status" value="1"/>
</dbReference>
<sequence>MEDELEPSLRPRTQIQGRILLLTICAAGIGGTFQFGYNLSIINAPTSHIQEFTNETWQARTGEPLPDHLVLLMWSLIVSLYPLGGLFGALLAGPLAITLGRKKSLLVNNIFVVSAAILFGFSRKAGSFEMIMLGRLLVGVNAGVSMNIQPMYLGESAPKELRGAVAMSSGIFTALGIVMGQVVGLRELLGGPQAWPLLLASCLVPGALQLASLPLLPESPRYLLIDCGDTEACLAALRRLRGSGDLAGELEELEEERAACQGCRARRPWELFQHRALRRQVTSLVVLGSAMELCGNDSVYAYASSVFRKAGVPEAKIQYAIIGTGSCELLTAVVSVAGVDEGWGVQAGLTSTSPPPRPRQSSFPWTLYLAMACIFAFILSFGIGPAGVTGILATELFDQMARPAACMVCGALMWIMLFLVGLGFPFIMVLGSFLIRRRPCPTSSMSLSLVSVSVGPSTLACSFLRPKARPSKRSPRNYTDSASPGGPRAPRGEAWRLSSQQNSSPKGVARAKASYCPVLCFLPGPWSSLPPAFLI</sequence>
<evidence type="ECO:0000313" key="19">
    <source>
        <dbReference type="VGNC" id="VGNC:53405"/>
    </source>
</evidence>
<evidence type="ECO:0000256" key="14">
    <source>
        <dbReference type="SAM" id="MobiDB-lite"/>
    </source>
</evidence>
<dbReference type="InterPro" id="IPR005829">
    <property type="entry name" value="Sugar_transporter_CS"/>
</dbReference>
<feature type="transmembrane region" description="Helical" evidence="15">
    <location>
        <begin position="412"/>
        <end position="435"/>
    </location>
</feature>
<comment type="subcellular location">
    <subcellularLocation>
        <location evidence="2">Cell membrane</location>
        <location evidence="2">Sarcolemma</location>
    </subcellularLocation>
    <subcellularLocation>
        <location evidence="3">Cell membrane</location>
        <topology evidence="3">Multi-pass membrane protein</topology>
    </subcellularLocation>
</comment>